<dbReference type="Pfam" id="PF19077">
    <property type="entry name" value="Big_13"/>
    <property type="match status" value="1"/>
</dbReference>
<gene>
    <name evidence="2" type="ORF">IFO69_02520</name>
</gene>
<accession>A0ABR9AFW5</accession>
<proteinExistence type="predicted"/>
<dbReference type="RefSeq" id="WP_192007779.1">
    <property type="nucleotide sequence ID" value="NZ_JACYTQ010000001.1"/>
</dbReference>
<evidence type="ECO:0000313" key="3">
    <source>
        <dbReference type="Proteomes" id="UP000647133"/>
    </source>
</evidence>
<dbReference type="InterPro" id="IPR044016">
    <property type="entry name" value="Big_13"/>
</dbReference>
<comment type="caution">
    <text evidence="2">The sequence shown here is derived from an EMBL/GenBank/DDBJ whole genome shotgun (WGS) entry which is preliminary data.</text>
</comment>
<dbReference type="InterPro" id="IPR026341">
    <property type="entry name" value="T9SS_type_B"/>
</dbReference>
<protein>
    <submittedName>
        <fullName evidence="2">Gliding motility-associated C-terminal domain-containing protein</fullName>
    </submittedName>
</protein>
<dbReference type="Pfam" id="PF13585">
    <property type="entry name" value="CHU_C"/>
    <property type="match status" value="1"/>
</dbReference>
<sequence>MRKTLLLTIIGVMFITCTFSLSTNYIAGVSPVITTTPGFTEFEAGKGAVTIDGGVTVSDADSDKASKAIVKLSNHPDGGNEFITIDPDVVDLARDYGLTVNYDFTNGELSITGEADLEVYQMILQKLTYNNVSVVPNSEDRIVIFTITDIDGNVSESKSRIIRIKNIQAVITNVLVSENDLYGIDQTIQVTFIFNKPVFVKDGTPSLPINVGGKEDKLYYDSGSGTNRLVFIYKVQEGDLDSDGVVITPEILLEGASIADNVEEAADLAISTFPDTSGILVDGIRPYVTKIVLPKDGVYAICGENKLVFHLVLSEAVSVSGGDFVLAITLDSGDVPAVFDLEASTETDLVFSYEIKGGDSEADGIEIKSLILNGTSILDEAGNALTDLTFTKTEDLVENNITIDATAPDVPVVTGVTPDSGSSVDDGITNTAALQISGTAEAGMSVKVLVNDDEVGEVTTNAEGNWSFDATSLDLKEGSFEITAKSVDGACNESDGSEPFGLIIDMTGPVLKGMDKVVKLGEDGTVTITPDRIIESVSDNFSTLSEIGLSLNNDTFTCDHVGENEVVITSTDLAGNETTTIVNVMVESDEAPEFVIQDVNLELGDEGTAELSYEDIVTGFSASCVTMDQFSFALSESSFGCSNIGDNLITLSISYPDGEVLKHDVTINVSDKLAPTVNGVEENIDIYVGESGEYVLEDYLDILEISDNCGLAMINQSPARGTVLSGYNEPFEIAIMAMDGSGNVTEFKFTITLKSNVIESVAEPEEISVKWGTSIEDVPLPDQVEVVTISGEKVMVNVNWDIQDYNSLEPNVYQNFGDLDLTGSEYTNPSELRPSVTIIVLEKELPTDILLSEDEFSVEDDPNAPLGILTTVDPDDDEHTYSLTGDHADEQYFYILGDRLFFDPAQMPDDQHEYTITISSTDRVGNVITKAFMITRTKPELNDLNIPNVFSPNGDGINDEWGIRALQFYDDVKLMVFERSGKMVFVTFDPKDRWDGRYEGIAMPVGSYYYVVELGGGQKRRGMLTLIRN</sequence>
<dbReference type="NCBIfam" id="TIGR04131">
    <property type="entry name" value="Bac_Flav_CTERM"/>
    <property type="match status" value="1"/>
</dbReference>
<dbReference type="InterPro" id="IPR013783">
    <property type="entry name" value="Ig-like_fold"/>
</dbReference>
<evidence type="ECO:0000313" key="2">
    <source>
        <dbReference type="EMBL" id="MBD8487613.1"/>
    </source>
</evidence>
<reference evidence="2 3" key="1">
    <citation type="submission" date="2020-09" db="EMBL/GenBank/DDBJ databases">
        <title>Echinicola sp. CAU 1574 isolated from sand of Sido Beach.</title>
        <authorList>
            <person name="Kim W."/>
        </authorList>
    </citation>
    <scope>NUCLEOTIDE SEQUENCE [LARGE SCALE GENOMIC DNA]</scope>
    <source>
        <strain evidence="2 3">CAU 1574</strain>
    </source>
</reference>
<evidence type="ECO:0000259" key="1">
    <source>
        <dbReference type="Pfam" id="PF19077"/>
    </source>
</evidence>
<dbReference type="Gene3D" id="2.60.40.10">
    <property type="entry name" value="Immunoglobulins"/>
    <property type="match status" value="1"/>
</dbReference>
<dbReference type="Proteomes" id="UP000647133">
    <property type="component" value="Unassembled WGS sequence"/>
</dbReference>
<feature type="domain" description="Bacterial Ig-like" evidence="1">
    <location>
        <begin position="416"/>
        <end position="505"/>
    </location>
</feature>
<name>A0ABR9AFW5_9BACT</name>
<dbReference type="EMBL" id="JACYTQ010000001">
    <property type="protein sequence ID" value="MBD8487613.1"/>
    <property type="molecule type" value="Genomic_DNA"/>
</dbReference>
<keyword evidence="3" id="KW-1185">Reference proteome</keyword>
<organism evidence="2 3">
    <name type="scientific">Echinicola arenosa</name>
    <dbReference type="NCBI Taxonomy" id="2774144"/>
    <lineage>
        <taxon>Bacteria</taxon>
        <taxon>Pseudomonadati</taxon>
        <taxon>Bacteroidota</taxon>
        <taxon>Cytophagia</taxon>
        <taxon>Cytophagales</taxon>
        <taxon>Cyclobacteriaceae</taxon>
        <taxon>Echinicola</taxon>
    </lineage>
</organism>